<feature type="compositionally biased region" description="Acidic residues" evidence="5">
    <location>
        <begin position="134"/>
        <end position="150"/>
    </location>
</feature>
<evidence type="ECO:0000256" key="3">
    <source>
        <dbReference type="ARBA" id="ARBA00022824"/>
    </source>
</evidence>
<evidence type="ECO:0000256" key="5">
    <source>
        <dbReference type="SAM" id="MobiDB-lite"/>
    </source>
</evidence>
<proteinExistence type="predicted"/>
<name>A0A1E3JZJ1_9TREE</name>
<dbReference type="GO" id="GO:0006890">
    <property type="term" value="P:retrograde vesicle-mediated transport, Golgi to endoplasmic reticulum"/>
    <property type="evidence" value="ECO:0007669"/>
    <property type="project" value="InterPro"/>
</dbReference>
<evidence type="ECO:0000256" key="1">
    <source>
        <dbReference type="ARBA" id="ARBA00004240"/>
    </source>
</evidence>
<evidence type="ECO:0000256" key="4">
    <source>
        <dbReference type="ARBA" id="ARBA00022927"/>
    </source>
</evidence>
<keyword evidence="4" id="KW-0653">Protein transport</keyword>
<dbReference type="OrthoDB" id="27490at2759"/>
<dbReference type="GO" id="GO:0015031">
    <property type="term" value="P:protein transport"/>
    <property type="evidence" value="ECO:0007669"/>
    <property type="project" value="UniProtKB-KW"/>
</dbReference>
<comment type="subcellular location">
    <subcellularLocation>
        <location evidence="1">Endoplasmic reticulum</location>
    </subcellularLocation>
</comment>
<keyword evidence="8" id="KW-1185">Reference proteome</keyword>
<dbReference type="RefSeq" id="XP_019034370.1">
    <property type="nucleotide sequence ID" value="XM_019173665.1"/>
</dbReference>
<protein>
    <recommendedName>
        <fullName evidence="6">Sec39 domain-containing protein</fullName>
    </recommendedName>
</protein>
<reference evidence="7 8" key="1">
    <citation type="submission" date="2016-06" db="EMBL/GenBank/DDBJ databases">
        <title>Evolution of pathogenesis and genome organization in the Tremellales.</title>
        <authorList>
            <person name="Cuomo C."/>
            <person name="Litvintseva A."/>
            <person name="Heitman J."/>
            <person name="Chen Y."/>
            <person name="Sun S."/>
            <person name="Springer D."/>
            <person name="Dromer F."/>
            <person name="Young S."/>
            <person name="Zeng Q."/>
            <person name="Chapman S."/>
            <person name="Gujja S."/>
            <person name="Saif S."/>
            <person name="Birren B."/>
        </authorList>
    </citation>
    <scope>NUCLEOTIDE SEQUENCE [LARGE SCALE GENOMIC DNA]</scope>
    <source>
        <strain evidence="7 8">CBS 7118</strain>
    </source>
</reference>
<feature type="region of interest" description="Disordered" evidence="5">
    <location>
        <begin position="978"/>
        <end position="1010"/>
    </location>
</feature>
<dbReference type="EMBL" id="AWGH01000003">
    <property type="protein sequence ID" value="ODO06270.1"/>
    <property type="molecule type" value="Genomic_DNA"/>
</dbReference>
<dbReference type="AlphaFoldDB" id="A0A1E3JZJ1"/>
<feature type="domain" description="Sec39" evidence="6">
    <location>
        <begin position="291"/>
        <end position="901"/>
    </location>
</feature>
<evidence type="ECO:0000313" key="7">
    <source>
        <dbReference type="EMBL" id="ODO06270.1"/>
    </source>
</evidence>
<feature type="compositionally biased region" description="Basic and acidic residues" evidence="5">
    <location>
        <begin position="123"/>
        <end position="133"/>
    </location>
</feature>
<dbReference type="GeneID" id="30190715"/>
<keyword evidence="2" id="KW-0813">Transport</keyword>
<dbReference type="GO" id="GO:0000149">
    <property type="term" value="F:SNARE binding"/>
    <property type="evidence" value="ECO:0007669"/>
    <property type="project" value="TreeGrafter"/>
</dbReference>
<evidence type="ECO:0000256" key="2">
    <source>
        <dbReference type="ARBA" id="ARBA00022448"/>
    </source>
</evidence>
<feature type="compositionally biased region" description="Acidic residues" evidence="5">
    <location>
        <begin position="174"/>
        <end position="185"/>
    </location>
</feature>
<feature type="region of interest" description="Disordered" evidence="5">
    <location>
        <begin position="123"/>
        <end position="185"/>
    </location>
</feature>
<organism evidence="7 8">
    <name type="scientific">Cryptococcus wingfieldii CBS 7118</name>
    <dbReference type="NCBI Taxonomy" id="1295528"/>
    <lineage>
        <taxon>Eukaryota</taxon>
        <taxon>Fungi</taxon>
        <taxon>Dikarya</taxon>
        <taxon>Basidiomycota</taxon>
        <taxon>Agaricomycotina</taxon>
        <taxon>Tremellomycetes</taxon>
        <taxon>Tremellales</taxon>
        <taxon>Cryptococcaceae</taxon>
        <taxon>Cryptococcus</taxon>
    </lineage>
</organism>
<dbReference type="PANTHER" id="PTHR15922:SF2">
    <property type="entry name" value="NBAS SUBUNIT OF NRZ TETHERING COMPLEX"/>
    <property type="match status" value="1"/>
</dbReference>
<keyword evidence="3" id="KW-0256">Endoplasmic reticulum</keyword>
<evidence type="ECO:0000259" key="6">
    <source>
        <dbReference type="Pfam" id="PF08314"/>
    </source>
</evidence>
<gene>
    <name evidence="7" type="ORF">L198_01502</name>
</gene>
<dbReference type="Proteomes" id="UP000094819">
    <property type="component" value="Unassembled WGS sequence"/>
</dbReference>
<evidence type="ECO:0000313" key="8">
    <source>
        <dbReference type="Proteomes" id="UP000094819"/>
    </source>
</evidence>
<dbReference type="PANTHER" id="PTHR15922">
    <property type="entry name" value="NEUROBLASTOMA-AMPLIFIED SEQUENCE"/>
    <property type="match status" value="1"/>
</dbReference>
<dbReference type="Pfam" id="PF08314">
    <property type="entry name" value="Sec39"/>
    <property type="match status" value="1"/>
</dbReference>
<dbReference type="InterPro" id="IPR013244">
    <property type="entry name" value="Sec39_domain"/>
</dbReference>
<sequence length="1052" mass="113615">MSEAAQELSTASLTSTVITQTLAPLPDLDTITTSFHLVTSGQAEDASQIKEAIGLGLEKALQVLGDVLAVAEGSAEEDVKGIVGEREAAVEAYLGLDEMRRRLDTWELLQPSPVASPIIEKSVGLDEGEKEKEGEEEIELDDPWGEDEGEERTTILDDPWAEQSPEISTKEVSGADEEEESEQSEIESLPLSLFQFLTQPLPLSALELASAVALGALQTICQRHWQELYPYRFCILEAVPGWVQPSELLEVDLLPKLGAEDVETWVTPLEADEALPPPPAIIKSLYIPLSLSATPVSLPSRPTPMSSEDLAGWYTSHTLSLDSLGLLDIQLAWVQHGASLGVPSLDSLGEDLSLLSRLVYDGNLTHEQHARWNLASWRSAQEDDIVNAYLSGSVPGSIAGDIRSLLMPYLYVLESRAERAGKPSAKLVEDYLNSAILSLPLHLALPVFEASKATIPTAERIIKNDLEVARLALACLYGSQERGSVVWGSMSSIFECLPVWELTGADAADEELTSTTIDSISAFVRPSASATEPPTKKDLLIFFRPLPFASLSRALDILDVQLESGEILARWGVEQRLGELLGVTGDKKEQTDLANKLVRQGGSSLAGAREEGWRRLWDDMQRLASGEGLLKGALGTLTLQERGRIYLGGLLSSGNFDITRKMIKRLQGDGAVDAVIIEKVVLEASREFYISAKSGNLHSGNMKLAYDCLLVAPSSKAITSEREYIEATSRLSSFSSFNITPSQIRATTEPLTLISAVLCGSSSDAYRYPDLMLDLASKLGCRSQVEKGLVWGMVGRSAVENEDWETGKGAVESMATVAQERVIKTKGKGKAAGKDLATADPEAKLIAETYTLAHLIASRPDFSDIPTKREFISIALELCPSEAIPSILETFRQVESGQAKLDQAAKRRRLEGIEAPKLPYEASALGVSEEERVLGSRTAAKAAKLALDIGGRLTNRQLPSPSLLSAATLSSPFGSNALLRSSSRDSRVESDGGSDAGYSVGTPGSTGTRELFDHLGREEAERVRKGARRALVRGVGWLLGADENEISGADEE</sequence>
<accession>A0A1E3JZJ1</accession>
<dbReference type="GO" id="GO:0070939">
    <property type="term" value="C:Dsl1/NZR complex"/>
    <property type="evidence" value="ECO:0007669"/>
    <property type="project" value="TreeGrafter"/>
</dbReference>
<comment type="caution">
    <text evidence="7">The sequence shown here is derived from an EMBL/GenBank/DDBJ whole genome shotgun (WGS) entry which is preliminary data.</text>
</comment>